<comment type="pathway">
    <text evidence="1">Amino-acid biosynthesis; L-histidine biosynthesis; L-histidine from 5-phospho-alpha-D-ribose 1-diphosphate: step 5/9.</text>
</comment>
<keyword evidence="3" id="KW-0028">Amino-acid biosynthesis</keyword>
<dbReference type="GO" id="GO:0016829">
    <property type="term" value="F:lyase activity"/>
    <property type="evidence" value="ECO:0007669"/>
    <property type="project" value="UniProtKB-KW"/>
</dbReference>
<dbReference type="SUPFAM" id="SSF51366">
    <property type="entry name" value="Ribulose-phoshate binding barrel"/>
    <property type="match status" value="1"/>
</dbReference>
<keyword evidence="5" id="KW-0456">Lyase</keyword>
<dbReference type="EC" id="4.3.2.10" evidence="2"/>
<dbReference type="InterPro" id="IPR013785">
    <property type="entry name" value="Aldolase_TIM"/>
</dbReference>
<dbReference type="InterPro" id="IPR011060">
    <property type="entry name" value="RibuloseP-bd_barrel"/>
</dbReference>
<organism evidence="7">
    <name type="scientific">uncultured Caudovirales phage</name>
    <dbReference type="NCBI Taxonomy" id="2100421"/>
    <lineage>
        <taxon>Viruses</taxon>
        <taxon>Duplodnaviria</taxon>
        <taxon>Heunggongvirae</taxon>
        <taxon>Uroviricota</taxon>
        <taxon>Caudoviricetes</taxon>
        <taxon>Peduoviridae</taxon>
        <taxon>Maltschvirus</taxon>
        <taxon>Maltschvirus maltsch</taxon>
    </lineage>
</organism>
<comment type="catalytic activity">
    <reaction evidence="6">
        <text>5-[(5-phospho-1-deoxy-D-ribulos-1-ylimino)methylamino]-1-(5-phospho-beta-D-ribosyl)imidazole-4-carboxamide + L-glutamine = D-erythro-1-(imidazol-4-yl)glycerol 3-phosphate + 5-amino-1-(5-phospho-beta-D-ribosyl)imidazole-4-carboxamide + L-glutamate + H(+)</text>
        <dbReference type="Rhea" id="RHEA:24793"/>
        <dbReference type="ChEBI" id="CHEBI:15378"/>
        <dbReference type="ChEBI" id="CHEBI:29985"/>
        <dbReference type="ChEBI" id="CHEBI:58278"/>
        <dbReference type="ChEBI" id="CHEBI:58359"/>
        <dbReference type="ChEBI" id="CHEBI:58475"/>
        <dbReference type="ChEBI" id="CHEBI:58525"/>
        <dbReference type="EC" id="4.3.2.10"/>
    </reaction>
</comment>
<gene>
    <name evidence="7" type="ORF">UFOVP241_61</name>
</gene>
<dbReference type="GO" id="GO:0000105">
    <property type="term" value="P:L-histidine biosynthetic process"/>
    <property type="evidence" value="ECO:0007669"/>
    <property type="project" value="UniProtKB-UniPathway"/>
</dbReference>
<dbReference type="Pfam" id="PF00977">
    <property type="entry name" value="His_biosynth"/>
    <property type="match status" value="1"/>
</dbReference>
<sequence>MLAKRIIPTMLVRGRTLVKGERFDSWRSIGHALQSAKIHAARGVDELCILDISATAEGRGPDLDLVRELSEGCFIPITVGGGVRTLEHIDQLLRAGADKVCIRSGRGVIPEASQHFGRQAIVYSLDVGPGANHKAVVNAARNFETLGAGEILLQAMDRDGTLQGYDLNLIRAVSAAVNIPVIASGGCGTYKHMLDAFHAGADACAAGAMFAFTDNTPRGAARFLKSQGLEVRL</sequence>
<dbReference type="InterPro" id="IPR006062">
    <property type="entry name" value="His_biosynth"/>
</dbReference>
<evidence type="ECO:0000256" key="5">
    <source>
        <dbReference type="ARBA" id="ARBA00023239"/>
    </source>
</evidence>
<evidence type="ECO:0000256" key="1">
    <source>
        <dbReference type="ARBA" id="ARBA00005091"/>
    </source>
</evidence>
<dbReference type="EMBL" id="LR798286">
    <property type="protein sequence ID" value="CAB5220996.1"/>
    <property type="molecule type" value="Genomic_DNA"/>
</dbReference>
<name>A0A6J7WSQ9_9CAUD</name>
<dbReference type="InterPro" id="IPR050064">
    <property type="entry name" value="IGPS_HisA/HisF"/>
</dbReference>
<dbReference type="PANTHER" id="PTHR21235">
    <property type="entry name" value="IMIDAZOLE GLYCEROL PHOSPHATE SYNTHASE SUBUNIT HISF/H IGP SYNTHASE SUBUNIT HISF/H"/>
    <property type="match status" value="1"/>
</dbReference>
<evidence type="ECO:0000256" key="2">
    <source>
        <dbReference type="ARBA" id="ARBA00012809"/>
    </source>
</evidence>
<evidence type="ECO:0000256" key="4">
    <source>
        <dbReference type="ARBA" id="ARBA00023102"/>
    </source>
</evidence>
<dbReference type="GO" id="GO:0000107">
    <property type="term" value="F:imidazoleglycerol-phosphate synthase activity"/>
    <property type="evidence" value="ECO:0007669"/>
    <property type="project" value="InterPro"/>
</dbReference>
<accession>A0A6J7WSQ9</accession>
<dbReference type="Gene3D" id="3.20.20.70">
    <property type="entry name" value="Aldolase class I"/>
    <property type="match status" value="1"/>
</dbReference>
<dbReference type="InterPro" id="IPR004651">
    <property type="entry name" value="HisF"/>
</dbReference>
<proteinExistence type="predicted"/>
<protein>
    <recommendedName>
        <fullName evidence="2">imidazole glycerol-phosphate synthase</fullName>
        <ecNumber evidence="2">4.3.2.10</ecNumber>
    </recommendedName>
</protein>
<dbReference type="UniPathway" id="UPA00031">
    <property type="reaction ID" value="UER00010"/>
</dbReference>
<evidence type="ECO:0000256" key="3">
    <source>
        <dbReference type="ARBA" id="ARBA00022605"/>
    </source>
</evidence>
<keyword evidence="4" id="KW-0368">Histidine biosynthesis</keyword>
<reference evidence="7" key="1">
    <citation type="submission" date="2020-05" db="EMBL/GenBank/DDBJ databases">
        <authorList>
            <person name="Chiriac C."/>
            <person name="Salcher M."/>
            <person name="Ghai R."/>
            <person name="Kavagutti S V."/>
        </authorList>
    </citation>
    <scope>NUCLEOTIDE SEQUENCE</scope>
</reference>
<dbReference type="PANTHER" id="PTHR21235:SF2">
    <property type="entry name" value="IMIDAZOLE GLYCEROL PHOSPHATE SYNTHASE HISHF"/>
    <property type="match status" value="1"/>
</dbReference>
<evidence type="ECO:0000313" key="7">
    <source>
        <dbReference type="EMBL" id="CAB5220996.1"/>
    </source>
</evidence>
<dbReference type="CDD" id="cd04731">
    <property type="entry name" value="HisF"/>
    <property type="match status" value="1"/>
</dbReference>
<evidence type="ECO:0000256" key="6">
    <source>
        <dbReference type="ARBA" id="ARBA00047838"/>
    </source>
</evidence>